<evidence type="ECO:0000313" key="1">
    <source>
        <dbReference type="EMBL" id="MCM8557242.1"/>
    </source>
</evidence>
<dbReference type="RefSeq" id="WP_252113148.1">
    <property type="nucleotide sequence ID" value="NZ_JAMSHT010000001.1"/>
</dbReference>
<proteinExistence type="predicted"/>
<name>A0A9X2EGW0_9SPHN</name>
<accession>A0A9X2EGW0</accession>
<gene>
    <name evidence="1" type="ORF">NDO55_05340</name>
</gene>
<dbReference type="Gene3D" id="2.20.25.10">
    <property type="match status" value="1"/>
</dbReference>
<sequence length="69" mass="7881">MMRDCPKCGSSQVEEGFEIDKAHGERVQAAFHKGKPDKRWWGLKTSKADTLPITQYRCARCGYLESYAI</sequence>
<evidence type="ECO:0000313" key="2">
    <source>
        <dbReference type="Proteomes" id="UP001155128"/>
    </source>
</evidence>
<organism evidence="1 2">
    <name type="scientific">Sphingomicrobium sediminis</name>
    <dbReference type="NCBI Taxonomy" id="2950949"/>
    <lineage>
        <taxon>Bacteria</taxon>
        <taxon>Pseudomonadati</taxon>
        <taxon>Pseudomonadota</taxon>
        <taxon>Alphaproteobacteria</taxon>
        <taxon>Sphingomonadales</taxon>
        <taxon>Sphingomonadaceae</taxon>
        <taxon>Sphingomicrobium</taxon>
    </lineage>
</organism>
<reference evidence="1" key="1">
    <citation type="submission" date="2022-06" db="EMBL/GenBank/DDBJ databases">
        <title>Sphingomicrobium sedimins sp. nov., a marine bacterium isolated from tidal flat.</title>
        <authorList>
            <person name="Kim C.-H."/>
            <person name="Yoo Y."/>
            <person name="Kim J.-J."/>
        </authorList>
    </citation>
    <scope>NUCLEOTIDE SEQUENCE</scope>
    <source>
        <strain evidence="1">GRR-S6-50</strain>
    </source>
</reference>
<dbReference type="Proteomes" id="UP001155128">
    <property type="component" value="Unassembled WGS sequence"/>
</dbReference>
<dbReference type="AlphaFoldDB" id="A0A9X2EGW0"/>
<protein>
    <submittedName>
        <fullName evidence="1">Uncharacterized protein</fullName>
    </submittedName>
</protein>
<keyword evidence="2" id="KW-1185">Reference proteome</keyword>
<comment type="caution">
    <text evidence="1">The sequence shown here is derived from an EMBL/GenBank/DDBJ whole genome shotgun (WGS) entry which is preliminary data.</text>
</comment>
<dbReference type="EMBL" id="JAMSHT010000001">
    <property type="protein sequence ID" value="MCM8557242.1"/>
    <property type="molecule type" value="Genomic_DNA"/>
</dbReference>